<evidence type="ECO:0000313" key="17">
    <source>
        <dbReference type="Proteomes" id="UP001328107"/>
    </source>
</evidence>
<dbReference type="PRINTS" id="PR00704">
    <property type="entry name" value="CALPAIN"/>
</dbReference>
<dbReference type="PANTHER" id="PTHR10183">
    <property type="entry name" value="CALPAIN"/>
    <property type="match status" value="1"/>
</dbReference>
<evidence type="ECO:0000256" key="10">
    <source>
        <dbReference type="PIRSR" id="PIRSR622684-1"/>
    </source>
</evidence>
<dbReference type="PROSITE" id="PS00139">
    <property type="entry name" value="THIOL_PROTEASE_CYS"/>
    <property type="match status" value="1"/>
</dbReference>
<dbReference type="PROSITE" id="PS50199">
    <property type="entry name" value="ZF_RANBP2_2"/>
    <property type="match status" value="1"/>
</dbReference>
<feature type="region of interest" description="Disordered" evidence="13">
    <location>
        <begin position="92"/>
        <end position="130"/>
    </location>
</feature>
<evidence type="ECO:0000256" key="8">
    <source>
        <dbReference type="ARBA" id="ARBA00022807"/>
    </source>
</evidence>
<dbReference type="PROSITE" id="PS50203">
    <property type="entry name" value="CALPAIN_CAT"/>
    <property type="match status" value="1"/>
</dbReference>
<evidence type="ECO:0000256" key="7">
    <source>
        <dbReference type="ARBA" id="ARBA00022801"/>
    </source>
</evidence>
<keyword evidence="9" id="KW-0862">Zinc</keyword>
<keyword evidence="3 11" id="KW-0645">Protease</keyword>
<keyword evidence="2" id="KW-0597">Phosphoprotein</keyword>
<feature type="compositionally biased region" description="Low complexity" evidence="13">
    <location>
        <begin position="93"/>
        <end position="108"/>
    </location>
</feature>
<evidence type="ECO:0000256" key="2">
    <source>
        <dbReference type="ARBA" id="ARBA00022553"/>
    </source>
</evidence>
<dbReference type="Gene3D" id="3.90.70.10">
    <property type="entry name" value="Cysteine proteinases"/>
    <property type="match status" value="1"/>
</dbReference>
<dbReference type="GO" id="GO:0006508">
    <property type="term" value="P:proteolysis"/>
    <property type="evidence" value="ECO:0007669"/>
    <property type="project" value="UniProtKB-KW"/>
</dbReference>
<evidence type="ECO:0000259" key="14">
    <source>
        <dbReference type="PROSITE" id="PS50199"/>
    </source>
</evidence>
<dbReference type="InterPro" id="IPR001300">
    <property type="entry name" value="Peptidase_C2_calpain_cat"/>
</dbReference>
<dbReference type="GO" id="GO:0004198">
    <property type="term" value="F:calcium-dependent cysteine-type endopeptidase activity"/>
    <property type="evidence" value="ECO:0007669"/>
    <property type="project" value="InterPro"/>
</dbReference>
<keyword evidence="5" id="KW-0677">Repeat</keyword>
<evidence type="ECO:0000256" key="1">
    <source>
        <dbReference type="ARBA" id="ARBA00007623"/>
    </source>
</evidence>
<reference evidence="17" key="1">
    <citation type="submission" date="2022-10" db="EMBL/GenBank/DDBJ databases">
        <title>Genome assembly of Pristionchus species.</title>
        <authorList>
            <person name="Yoshida K."/>
            <person name="Sommer R.J."/>
        </authorList>
    </citation>
    <scope>NUCLEOTIDE SEQUENCE [LARGE SCALE GENOMIC DNA]</scope>
    <source>
        <strain evidence="17">RS5460</strain>
    </source>
</reference>
<evidence type="ECO:0000256" key="6">
    <source>
        <dbReference type="ARBA" id="ARBA00022771"/>
    </source>
</evidence>
<sequence>SRKRMAWSCVYCTLINEEHASLCDGCGSSKEGKQVRGLRAGLKNAVSGAVSALTTIWDDVVDVASSSFTPVPAPPQPAPYSVFDAPELPRAAVSPVSPSSPVTPQIPVITLTDTPPPRPPPPRRVNDLLPMTPTISRADSLSLHSSPMRDQTVRDEREARNQLKQIELLCREIKTSFIDDEFPPTEKSIGKLHDDEGLAVPGRIQPSEIVWLRPTEMFTKDGHRYPYTVFNDPSSSDIEQGSLGDCWLLSAMALIAERPDILEKILLTKVYSELGVYQIRLCVDGRWRVITVDDYFPCRKQSRTLAFAVGRKNQLWVPLVEKAYAKALGQYAKLRAGRTVEGLALLTGAPCETINLEEDDLEADLIWARLLSAKEAGYVMGASCGAGAKRKVPEEVSASLGLLTQHAYSILDVRQEGNNRLLRVRNPWGSHVWTGAWSDRWTGWPEDLKRRLLPPGVHSPGAFWMSYDDFRLHFDSIDFAKIRQHLAWAEMRVPCRIGGSWANDAVALMLVVEEPTEMCASLFRGGSRTADDHEDLLMCIHHVDPKGRVGELETRSDRKLCHMATTGDFFLRPGHYVITALSLSSFNRGKFRLDASLVVHSNKLLFGEAISCPPQMATDSLVQLALKEGKVQRSHDGIIPRFVTKRFGGLMVMLDNHLPSTYIHVTSECSNSTNVLSSRSATTVIDSVPPMSRQILLILSHFDASNGYMVTNQLFMSTSRSAALNGMLQQHGMTAAGAAAVARAGGAAASIEHHPPFEHEASRHLHAPRSAFM</sequence>
<evidence type="ECO:0000256" key="13">
    <source>
        <dbReference type="SAM" id="MobiDB-lite"/>
    </source>
</evidence>
<dbReference type="FunFam" id="3.90.70.10:FF:000010">
    <property type="entry name" value="Calpain 15"/>
    <property type="match status" value="1"/>
</dbReference>
<evidence type="ECO:0000256" key="12">
    <source>
        <dbReference type="PROSITE-ProRule" id="PRU00322"/>
    </source>
</evidence>
<protein>
    <recommendedName>
        <fullName evidence="18">Peptidase</fullName>
    </recommendedName>
</protein>
<evidence type="ECO:0000256" key="9">
    <source>
        <dbReference type="ARBA" id="ARBA00022833"/>
    </source>
</evidence>
<keyword evidence="8 11" id="KW-0788">Thiol protease</keyword>
<dbReference type="GO" id="GO:0005737">
    <property type="term" value="C:cytoplasm"/>
    <property type="evidence" value="ECO:0007669"/>
    <property type="project" value="TreeGrafter"/>
</dbReference>
<feature type="domain" description="RanBP2-type" evidence="14">
    <location>
        <begin position="3"/>
        <end position="32"/>
    </location>
</feature>
<evidence type="ECO:0000256" key="3">
    <source>
        <dbReference type="ARBA" id="ARBA00022670"/>
    </source>
</evidence>
<evidence type="ECO:0008006" key="18">
    <source>
        <dbReference type="Google" id="ProtNLM"/>
    </source>
</evidence>
<dbReference type="InterPro" id="IPR022684">
    <property type="entry name" value="Calpain_cysteine_protease"/>
</dbReference>
<dbReference type="CDD" id="cd00044">
    <property type="entry name" value="CysPc"/>
    <property type="match status" value="1"/>
</dbReference>
<dbReference type="Pfam" id="PF00648">
    <property type="entry name" value="Peptidase_C2"/>
    <property type="match status" value="1"/>
</dbReference>
<gene>
    <name evidence="16" type="ORF">PMAYCL1PPCAC_28043</name>
</gene>
<feature type="active site" evidence="10 11">
    <location>
        <position position="406"/>
    </location>
</feature>
<keyword evidence="17" id="KW-1185">Reference proteome</keyword>
<keyword evidence="7 11" id="KW-0378">Hydrolase</keyword>
<dbReference type="AlphaFoldDB" id="A0AAN5D7A7"/>
<dbReference type="SMART" id="SM00230">
    <property type="entry name" value="CysPc"/>
    <property type="match status" value="1"/>
</dbReference>
<evidence type="ECO:0000256" key="4">
    <source>
        <dbReference type="ARBA" id="ARBA00022723"/>
    </source>
</evidence>
<proteinExistence type="inferred from homology"/>
<dbReference type="PANTHER" id="PTHR10183:SF382">
    <property type="entry name" value="CALPAIN-15"/>
    <property type="match status" value="1"/>
</dbReference>
<comment type="similarity">
    <text evidence="1">Belongs to the peptidase C2 family.</text>
</comment>
<keyword evidence="4" id="KW-0479">Metal-binding</keyword>
<dbReference type="SUPFAM" id="SSF54001">
    <property type="entry name" value="Cysteine proteinases"/>
    <property type="match status" value="1"/>
</dbReference>
<comment type="caution">
    <text evidence="16">The sequence shown here is derived from an EMBL/GenBank/DDBJ whole genome shotgun (WGS) entry which is preliminary data.</text>
</comment>
<dbReference type="InterPro" id="IPR000169">
    <property type="entry name" value="Pept_cys_AS"/>
</dbReference>
<feature type="domain" description="Calpain catalytic" evidence="15">
    <location>
        <begin position="176"/>
        <end position="483"/>
    </location>
</feature>
<evidence type="ECO:0000259" key="15">
    <source>
        <dbReference type="PROSITE" id="PS50203"/>
    </source>
</evidence>
<evidence type="ECO:0000256" key="11">
    <source>
        <dbReference type="PROSITE-ProRule" id="PRU00239"/>
    </source>
</evidence>
<feature type="active site" evidence="10 11">
    <location>
        <position position="246"/>
    </location>
</feature>
<dbReference type="InterPro" id="IPR001876">
    <property type="entry name" value="Znf_RanBP2"/>
</dbReference>
<keyword evidence="6 12" id="KW-0863">Zinc-finger</keyword>
<feature type="active site" evidence="10 11">
    <location>
        <position position="426"/>
    </location>
</feature>
<dbReference type="GO" id="GO:0008270">
    <property type="term" value="F:zinc ion binding"/>
    <property type="evidence" value="ECO:0007669"/>
    <property type="project" value="UniProtKB-KW"/>
</dbReference>
<dbReference type="EMBL" id="BTRK01000006">
    <property type="protein sequence ID" value="GMR57848.1"/>
    <property type="molecule type" value="Genomic_DNA"/>
</dbReference>
<evidence type="ECO:0000256" key="5">
    <source>
        <dbReference type="ARBA" id="ARBA00022737"/>
    </source>
</evidence>
<feature type="compositionally biased region" description="Pro residues" evidence="13">
    <location>
        <begin position="114"/>
        <end position="123"/>
    </location>
</feature>
<evidence type="ECO:0000313" key="16">
    <source>
        <dbReference type="EMBL" id="GMR57848.1"/>
    </source>
</evidence>
<dbReference type="SUPFAM" id="SSF90209">
    <property type="entry name" value="Ran binding protein zinc finger-like"/>
    <property type="match status" value="1"/>
</dbReference>
<dbReference type="InterPro" id="IPR036443">
    <property type="entry name" value="Znf_RanBP2_sf"/>
</dbReference>
<organism evidence="16 17">
    <name type="scientific">Pristionchus mayeri</name>
    <dbReference type="NCBI Taxonomy" id="1317129"/>
    <lineage>
        <taxon>Eukaryota</taxon>
        <taxon>Metazoa</taxon>
        <taxon>Ecdysozoa</taxon>
        <taxon>Nematoda</taxon>
        <taxon>Chromadorea</taxon>
        <taxon>Rhabditida</taxon>
        <taxon>Rhabditina</taxon>
        <taxon>Diplogasteromorpha</taxon>
        <taxon>Diplogasteroidea</taxon>
        <taxon>Neodiplogasteridae</taxon>
        <taxon>Pristionchus</taxon>
    </lineage>
</organism>
<name>A0AAN5D7A7_9BILA</name>
<feature type="non-terminal residue" evidence="16">
    <location>
        <position position="1"/>
    </location>
</feature>
<dbReference type="InterPro" id="IPR038765">
    <property type="entry name" value="Papain-like_cys_pep_sf"/>
</dbReference>
<dbReference type="Proteomes" id="UP001328107">
    <property type="component" value="Unassembled WGS sequence"/>
</dbReference>
<dbReference type="PROSITE" id="PS01358">
    <property type="entry name" value="ZF_RANBP2_1"/>
    <property type="match status" value="1"/>
</dbReference>
<accession>A0AAN5D7A7</accession>